<dbReference type="KEGG" id="yli:2911160"/>
<reference evidence="2 3" key="1">
    <citation type="journal article" date="2016" name="PLoS ONE">
        <title>Sequence Assembly of Yarrowia lipolytica Strain W29/CLIB89 Shows Transposable Element Diversity.</title>
        <authorList>
            <person name="Magnan C."/>
            <person name="Yu J."/>
            <person name="Chang I."/>
            <person name="Jahn E."/>
            <person name="Kanomata Y."/>
            <person name="Wu J."/>
            <person name="Zeller M."/>
            <person name="Oakes M."/>
            <person name="Baldi P."/>
            <person name="Sandmeyer S."/>
        </authorList>
    </citation>
    <scope>NUCLEOTIDE SEQUENCE [LARGE SCALE GENOMIC DNA]</scope>
    <source>
        <strain evidence="3">CLIB89(W29)</strain>
    </source>
</reference>
<dbReference type="VEuPathDB" id="FungiDB:YALI0_D19316g"/>
<feature type="compositionally biased region" description="Polar residues" evidence="1">
    <location>
        <begin position="114"/>
        <end position="130"/>
    </location>
</feature>
<feature type="region of interest" description="Disordered" evidence="1">
    <location>
        <begin position="437"/>
        <end position="463"/>
    </location>
</feature>
<feature type="region of interest" description="Disordered" evidence="1">
    <location>
        <begin position="334"/>
        <end position="423"/>
    </location>
</feature>
<dbReference type="AlphaFoldDB" id="A0A1D8NF99"/>
<protein>
    <submittedName>
        <fullName evidence="2">Uncharacterized protein</fullName>
    </submittedName>
</protein>
<feature type="compositionally biased region" description="Polar residues" evidence="1">
    <location>
        <begin position="212"/>
        <end position="245"/>
    </location>
</feature>
<dbReference type="EMBL" id="CP017556">
    <property type="protein sequence ID" value="AOW04312.1"/>
    <property type="molecule type" value="Genomic_DNA"/>
</dbReference>
<feature type="compositionally biased region" description="Low complexity" evidence="1">
    <location>
        <begin position="397"/>
        <end position="415"/>
    </location>
</feature>
<feature type="compositionally biased region" description="Polar residues" evidence="1">
    <location>
        <begin position="373"/>
        <end position="391"/>
    </location>
</feature>
<evidence type="ECO:0000313" key="2">
    <source>
        <dbReference type="EMBL" id="AOW04312.1"/>
    </source>
</evidence>
<proteinExistence type="predicted"/>
<dbReference type="VEuPathDB" id="FungiDB:YALI1_D24508g"/>
<organism evidence="2 3">
    <name type="scientific">Yarrowia lipolytica</name>
    <name type="common">Candida lipolytica</name>
    <dbReference type="NCBI Taxonomy" id="4952"/>
    <lineage>
        <taxon>Eukaryota</taxon>
        <taxon>Fungi</taxon>
        <taxon>Dikarya</taxon>
        <taxon>Ascomycota</taxon>
        <taxon>Saccharomycotina</taxon>
        <taxon>Dipodascomycetes</taxon>
        <taxon>Dipodascales</taxon>
        <taxon>Dipodascales incertae sedis</taxon>
        <taxon>Yarrowia</taxon>
    </lineage>
</organism>
<feature type="compositionally biased region" description="Polar residues" evidence="1">
    <location>
        <begin position="437"/>
        <end position="454"/>
    </location>
</feature>
<gene>
    <name evidence="2" type="ORF">YALI1_D24508g</name>
</gene>
<feature type="compositionally biased region" description="Basic and acidic residues" evidence="1">
    <location>
        <begin position="140"/>
        <end position="152"/>
    </location>
</feature>
<accession>A0A1D8NF99</accession>
<feature type="compositionally biased region" description="Polar residues" evidence="1">
    <location>
        <begin position="336"/>
        <end position="353"/>
    </location>
</feature>
<feature type="region of interest" description="Disordered" evidence="1">
    <location>
        <begin position="114"/>
        <end position="259"/>
    </location>
</feature>
<feature type="compositionally biased region" description="Polar residues" evidence="1">
    <location>
        <begin position="153"/>
        <end position="165"/>
    </location>
</feature>
<sequence length="553" mass="61225">MAITRTLTKTFKTITRSKSSPFLRKQSDDDDDETTITSLQPMVPPPKQLRLDLDFADTLNLDFHQLDFSDDSKLQAWTEKNTPKTTIDESYWLGERVECESRDRKSVLAPESVSNGFFESPLSTPTTPGSEWQPGPGLSELERCERKSHDQHAPTNAVGSHTSSRSLRHAQSPPTINIQSRDKSLPKPPIVQRPQMSQSKSCSHLPKRTKSHNGSCISPQPTHASQFVKSRVASESHSSNYGSNHRSNHMANAPPTPPHNIGTYGMTNTPVKSHIPNPSVDSFITCTDTSPQLSSSRDIHQRNMSIASVDTVSAYMDPALASTISRYYHLEGVDETPSNRQSRDFPNQQLSHQQSRDLVFSSGNRHSRDFAMSSGNRQSRQSNDSPFNTPSLDDRNSSSTFTMSPSTSTTMSTPSLVDSPSSCASVNVSFEKPVSHGNVTHTQSFHTQGTTQPLHVTPAVPPARPFTLYSTDNDLVPPPRSKYRSRHYRFDSSSSSVYSNNYVKEDYMGALRQSLYVPKDGEGSPSIRPVSAFGVPQISAEDYASAIKEGQWF</sequence>
<evidence type="ECO:0000313" key="3">
    <source>
        <dbReference type="Proteomes" id="UP000182444"/>
    </source>
</evidence>
<dbReference type="Proteomes" id="UP000182444">
    <property type="component" value="Chromosome 1D"/>
</dbReference>
<dbReference type="RefSeq" id="XP_503026.2">
    <property type="nucleotide sequence ID" value="XM_503026.3"/>
</dbReference>
<evidence type="ECO:0000256" key="1">
    <source>
        <dbReference type="SAM" id="MobiDB-lite"/>
    </source>
</evidence>
<name>A0A1D8NF99_YARLL</name>
<dbReference type="GeneID" id="2911160"/>